<keyword evidence="2 5" id="KW-0812">Transmembrane</keyword>
<dbReference type="RefSeq" id="WP_117441134.1">
    <property type="nucleotide sequence ID" value="NZ_QVIA01000020.1"/>
</dbReference>
<gene>
    <name evidence="6" type="ORF">DWX41_16575</name>
</gene>
<evidence type="ECO:0000256" key="5">
    <source>
        <dbReference type="SAM" id="Phobius"/>
    </source>
</evidence>
<proteinExistence type="predicted"/>
<reference evidence="6 7" key="1">
    <citation type="submission" date="2018-08" db="EMBL/GenBank/DDBJ databases">
        <title>A genome reference for cultivated species of the human gut microbiota.</title>
        <authorList>
            <person name="Zou Y."/>
            <person name="Xue W."/>
            <person name="Luo G."/>
        </authorList>
    </citation>
    <scope>NUCLEOTIDE SEQUENCE [LARGE SCALE GENOMIC DNA]</scope>
    <source>
        <strain evidence="6 7">AF19-21</strain>
    </source>
</reference>
<dbReference type="NCBIfam" id="TIGR01593">
    <property type="entry name" value="holin_tox_secr"/>
    <property type="match status" value="1"/>
</dbReference>
<name>A0A3E2WMT2_9FIRM</name>
<feature type="transmembrane region" description="Helical" evidence="5">
    <location>
        <begin position="20"/>
        <end position="49"/>
    </location>
</feature>
<feature type="transmembrane region" description="Helical" evidence="5">
    <location>
        <begin position="95"/>
        <end position="117"/>
    </location>
</feature>
<dbReference type="InterPro" id="IPR006480">
    <property type="entry name" value="Phage_holin_4_1"/>
</dbReference>
<dbReference type="GO" id="GO:0016020">
    <property type="term" value="C:membrane"/>
    <property type="evidence" value="ECO:0007669"/>
    <property type="project" value="UniProtKB-SubCell"/>
</dbReference>
<sequence length="161" mass="17765">MKKMEQANYIKAAVATVFGFLTSLIGVLALPVVLVVVCNLIDYITGLMASPYRNQDINSYKSIRGIMKKICMWLLIVVGAIIDQMLIYASDIVGFTMPFTFLVACIVALWIICNEIISILENVKDMGVNIPGFLEPLVKNIKSQVEDKVDITNKSDSGDAK</sequence>
<evidence type="ECO:0000256" key="4">
    <source>
        <dbReference type="ARBA" id="ARBA00023136"/>
    </source>
</evidence>
<evidence type="ECO:0000313" key="6">
    <source>
        <dbReference type="EMBL" id="RGC28376.1"/>
    </source>
</evidence>
<comment type="subcellular location">
    <subcellularLocation>
        <location evidence="1">Membrane</location>
        <topology evidence="1">Multi-pass membrane protein</topology>
    </subcellularLocation>
</comment>
<dbReference type="EMBL" id="QVIA01000020">
    <property type="protein sequence ID" value="RGC28376.1"/>
    <property type="molecule type" value="Genomic_DNA"/>
</dbReference>
<keyword evidence="4 5" id="KW-0472">Membrane</keyword>
<evidence type="ECO:0000313" key="7">
    <source>
        <dbReference type="Proteomes" id="UP000261111"/>
    </source>
</evidence>
<organism evidence="6 7">
    <name type="scientific">Hungatella hathewayi</name>
    <dbReference type="NCBI Taxonomy" id="154046"/>
    <lineage>
        <taxon>Bacteria</taxon>
        <taxon>Bacillati</taxon>
        <taxon>Bacillota</taxon>
        <taxon>Clostridia</taxon>
        <taxon>Lachnospirales</taxon>
        <taxon>Lachnospiraceae</taxon>
        <taxon>Hungatella</taxon>
    </lineage>
</organism>
<dbReference type="GeneID" id="93336418"/>
<protein>
    <submittedName>
        <fullName evidence="6">Holin</fullName>
    </submittedName>
</protein>
<feature type="transmembrane region" description="Helical" evidence="5">
    <location>
        <begin position="70"/>
        <end position="89"/>
    </location>
</feature>
<dbReference type="AlphaFoldDB" id="A0A3E2WMT2"/>
<dbReference type="Proteomes" id="UP000261111">
    <property type="component" value="Unassembled WGS sequence"/>
</dbReference>
<evidence type="ECO:0000256" key="3">
    <source>
        <dbReference type="ARBA" id="ARBA00022989"/>
    </source>
</evidence>
<keyword evidence="3 5" id="KW-1133">Transmembrane helix</keyword>
<accession>A0A3E2WMT2</accession>
<comment type="caution">
    <text evidence="6">The sequence shown here is derived from an EMBL/GenBank/DDBJ whole genome shotgun (WGS) entry which is preliminary data.</text>
</comment>
<evidence type="ECO:0000256" key="1">
    <source>
        <dbReference type="ARBA" id="ARBA00004141"/>
    </source>
</evidence>
<dbReference type="Pfam" id="PF05105">
    <property type="entry name" value="Phage_holin_4_1"/>
    <property type="match status" value="1"/>
</dbReference>
<evidence type="ECO:0000256" key="2">
    <source>
        <dbReference type="ARBA" id="ARBA00022692"/>
    </source>
</evidence>